<dbReference type="SMART" id="SM00105">
    <property type="entry name" value="ArfGap"/>
    <property type="match status" value="1"/>
</dbReference>
<evidence type="ECO:0000256" key="3">
    <source>
        <dbReference type="ARBA" id="ARBA00022771"/>
    </source>
</evidence>
<evidence type="ECO:0000259" key="6">
    <source>
        <dbReference type="PROSITE" id="PS50115"/>
    </source>
</evidence>
<dbReference type="SUPFAM" id="SSF57863">
    <property type="entry name" value="ArfGap/RecO-like zinc finger"/>
    <property type="match status" value="1"/>
</dbReference>
<dbReference type="FunFam" id="1.10.220.150:FF:000009">
    <property type="entry name" value="stromal membrane-associated protein 1 isoform X1"/>
    <property type="match status" value="1"/>
</dbReference>
<keyword evidence="4" id="KW-0862">Zinc</keyword>
<evidence type="ECO:0000256" key="2">
    <source>
        <dbReference type="ARBA" id="ARBA00022723"/>
    </source>
</evidence>
<evidence type="ECO:0000313" key="7">
    <source>
        <dbReference type="EMBL" id="KAF8566964.1"/>
    </source>
</evidence>
<dbReference type="InterPro" id="IPR051718">
    <property type="entry name" value="ARF_GTPase-activating"/>
</dbReference>
<evidence type="ECO:0000256" key="5">
    <source>
        <dbReference type="PROSITE-ProRule" id="PRU00288"/>
    </source>
</evidence>
<dbReference type="GO" id="GO:0008270">
    <property type="term" value="F:zinc ion binding"/>
    <property type="evidence" value="ECO:0007669"/>
    <property type="project" value="UniProtKB-KW"/>
</dbReference>
<feature type="domain" description="Arf-GAP" evidence="6">
    <location>
        <begin position="3"/>
        <end position="123"/>
    </location>
</feature>
<dbReference type="EMBL" id="JTDF01004361">
    <property type="protein sequence ID" value="KAF8566964.1"/>
    <property type="molecule type" value="Genomic_DNA"/>
</dbReference>
<sequence>MMDYRLELMKLVREPSNSFCADCGEPRPLWASWNLGVFLCLRCAALHRKLGTHVSKVKSLQLDSWTSEQFQTLSQSSNVQSRRIFEATLPESFIRPEKEAALEAFIRAKYERKAFVRSSSGKNMQTPTAETDQEISSNLTQDLIEFENVIDERFLQSPSSFPIQDHNSLTMSLHEPPVRVSESSITPTMRLLNSDAPNNLQSQYLHQITQQLAAIKAEKLSSPTPFS</sequence>
<proteinExistence type="predicted"/>
<dbReference type="PRINTS" id="PR00405">
    <property type="entry name" value="REVINTRACTNG"/>
</dbReference>
<dbReference type="CDD" id="cd08839">
    <property type="entry name" value="ArfGap_SMAP"/>
    <property type="match status" value="1"/>
</dbReference>
<dbReference type="PANTHER" id="PTHR45705">
    <property type="entry name" value="FI20236P1"/>
    <property type="match status" value="1"/>
</dbReference>
<dbReference type="Pfam" id="PF01412">
    <property type="entry name" value="ArfGap"/>
    <property type="match status" value="1"/>
</dbReference>
<evidence type="ECO:0000313" key="8">
    <source>
        <dbReference type="Proteomes" id="UP000699462"/>
    </source>
</evidence>
<dbReference type="GO" id="GO:0005737">
    <property type="term" value="C:cytoplasm"/>
    <property type="evidence" value="ECO:0007669"/>
    <property type="project" value="TreeGrafter"/>
</dbReference>
<keyword evidence="8" id="KW-1185">Reference proteome</keyword>
<dbReference type="Gene3D" id="1.10.220.150">
    <property type="entry name" value="Arf GTPase activating protein"/>
    <property type="match status" value="1"/>
</dbReference>
<dbReference type="OrthoDB" id="73919at2759"/>
<reference evidence="7 8" key="1">
    <citation type="submission" date="2019-07" db="EMBL/GenBank/DDBJ databases">
        <title>Annotation for the trematode Paragonimus westermani.</title>
        <authorList>
            <person name="Choi Y.-J."/>
        </authorList>
    </citation>
    <scope>NUCLEOTIDE SEQUENCE [LARGE SCALE GENOMIC DNA]</scope>
    <source>
        <strain evidence="7">180907_Pwestermani</strain>
    </source>
</reference>
<dbReference type="InterPro" id="IPR038508">
    <property type="entry name" value="ArfGAP_dom_sf"/>
</dbReference>
<comment type="caution">
    <text evidence="7">The sequence shown here is derived from an EMBL/GenBank/DDBJ whole genome shotgun (WGS) entry which is preliminary data.</text>
</comment>
<evidence type="ECO:0000256" key="1">
    <source>
        <dbReference type="ARBA" id="ARBA00022468"/>
    </source>
</evidence>
<protein>
    <recommendedName>
        <fullName evidence="6">Arf-GAP domain-containing protein</fullName>
    </recommendedName>
</protein>
<dbReference type="GO" id="GO:0005096">
    <property type="term" value="F:GTPase activator activity"/>
    <property type="evidence" value="ECO:0007669"/>
    <property type="project" value="UniProtKB-KW"/>
</dbReference>
<dbReference type="InterPro" id="IPR037278">
    <property type="entry name" value="ARFGAP/RecO"/>
</dbReference>
<dbReference type="InterPro" id="IPR044732">
    <property type="entry name" value="ArfGAP_SMAP1-like"/>
</dbReference>
<dbReference type="PANTHER" id="PTHR45705:SF1">
    <property type="entry name" value="FI20236P1"/>
    <property type="match status" value="1"/>
</dbReference>
<accession>A0A8T0DJ51</accession>
<gene>
    <name evidence="7" type="ORF">P879_10070</name>
</gene>
<dbReference type="PROSITE" id="PS50115">
    <property type="entry name" value="ARFGAP"/>
    <property type="match status" value="1"/>
</dbReference>
<dbReference type="InterPro" id="IPR001164">
    <property type="entry name" value="ArfGAP_dom"/>
</dbReference>
<dbReference type="Proteomes" id="UP000699462">
    <property type="component" value="Unassembled WGS sequence"/>
</dbReference>
<dbReference type="AlphaFoldDB" id="A0A8T0DJ51"/>
<keyword evidence="2" id="KW-0479">Metal-binding</keyword>
<organism evidence="7 8">
    <name type="scientific">Paragonimus westermani</name>
    <dbReference type="NCBI Taxonomy" id="34504"/>
    <lineage>
        <taxon>Eukaryota</taxon>
        <taxon>Metazoa</taxon>
        <taxon>Spiralia</taxon>
        <taxon>Lophotrochozoa</taxon>
        <taxon>Platyhelminthes</taxon>
        <taxon>Trematoda</taxon>
        <taxon>Digenea</taxon>
        <taxon>Plagiorchiida</taxon>
        <taxon>Troglotremata</taxon>
        <taxon>Troglotrematidae</taxon>
        <taxon>Paragonimus</taxon>
    </lineage>
</organism>
<keyword evidence="3 5" id="KW-0863">Zinc-finger</keyword>
<keyword evidence="1" id="KW-0343">GTPase activation</keyword>
<name>A0A8T0DJ51_9TREM</name>
<evidence type="ECO:0000256" key="4">
    <source>
        <dbReference type="ARBA" id="ARBA00022833"/>
    </source>
</evidence>